<dbReference type="InterPro" id="IPR057326">
    <property type="entry name" value="KR_dom"/>
</dbReference>
<dbReference type="SUPFAM" id="SSF53383">
    <property type="entry name" value="PLP-dependent transferases"/>
    <property type="match status" value="1"/>
</dbReference>
<feature type="compositionally biased region" description="Low complexity" evidence="8">
    <location>
        <begin position="776"/>
        <end position="788"/>
    </location>
</feature>
<dbReference type="Pfam" id="PF08659">
    <property type="entry name" value="KR"/>
    <property type="match status" value="1"/>
</dbReference>
<proteinExistence type="predicted"/>
<evidence type="ECO:0000256" key="4">
    <source>
        <dbReference type="ARBA" id="ARBA00022553"/>
    </source>
</evidence>
<protein>
    <recommendedName>
        <fullName evidence="2">8-amino-7-oxononanoate synthase</fullName>
        <ecNumber evidence="2">2.3.1.47</ecNumber>
    </recommendedName>
</protein>
<dbReference type="InterPro" id="IPR049551">
    <property type="entry name" value="PKS_DH_C"/>
</dbReference>
<dbReference type="Gene3D" id="3.90.1150.10">
    <property type="entry name" value="Aspartate Aminotransferase, domain 1"/>
    <property type="match status" value="1"/>
</dbReference>
<feature type="active site" description="Proton acceptor; for dehydratase activity" evidence="7">
    <location>
        <position position="18"/>
    </location>
</feature>
<dbReference type="Gene3D" id="3.40.50.720">
    <property type="entry name" value="NAD(P)-binding Rossmann-like Domain"/>
    <property type="match status" value="1"/>
</dbReference>
<dbReference type="InterPro" id="IPR013968">
    <property type="entry name" value="PKS_KR"/>
</dbReference>
<accession>A0A1C6RCY6</accession>
<evidence type="ECO:0000256" key="5">
    <source>
        <dbReference type="ARBA" id="ARBA00022679"/>
    </source>
</evidence>
<dbReference type="Gene3D" id="1.10.1200.10">
    <property type="entry name" value="ACP-like"/>
    <property type="match status" value="1"/>
</dbReference>
<evidence type="ECO:0000256" key="6">
    <source>
        <dbReference type="ARBA" id="ARBA00047715"/>
    </source>
</evidence>
<organism evidence="11 12">
    <name type="scientific">Micromonospora nigra</name>
    <dbReference type="NCBI Taxonomy" id="145857"/>
    <lineage>
        <taxon>Bacteria</taxon>
        <taxon>Bacillati</taxon>
        <taxon>Actinomycetota</taxon>
        <taxon>Actinomycetes</taxon>
        <taxon>Micromonosporales</taxon>
        <taxon>Micromonosporaceae</taxon>
        <taxon>Micromonospora</taxon>
    </lineage>
</organism>
<evidence type="ECO:0000256" key="8">
    <source>
        <dbReference type="SAM" id="MobiDB-lite"/>
    </source>
</evidence>
<dbReference type="InterPro" id="IPR015421">
    <property type="entry name" value="PyrdxlP-dep_Trfase_major"/>
</dbReference>
<dbReference type="InterPro" id="IPR042104">
    <property type="entry name" value="PKS_dehydratase_sf"/>
</dbReference>
<dbReference type="SUPFAM" id="SSF47336">
    <property type="entry name" value="ACP-like"/>
    <property type="match status" value="1"/>
</dbReference>
<dbReference type="InterPro" id="IPR006162">
    <property type="entry name" value="Ppantetheine_attach_site"/>
</dbReference>
<evidence type="ECO:0000256" key="7">
    <source>
        <dbReference type="PROSITE-ProRule" id="PRU01363"/>
    </source>
</evidence>
<dbReference type="Pfam" id="PF00155">
    <property type="entry name" value="Aminotran_1_2"/>
    <property type="match status" value="1"/>
</dbReference>
<dbReference type="Pfam" id="PF00550">
    <property type="entry name" value="PP-binding"/>
    <property type="match status" value="1"/>
</dbReference>
<dbReference type="EMBL" id="FMHT01000003">
    <property type="protein sequence ID" value="SCL14820.1"/>
    <property type="molecule type" value="Genomic_DNA"/>
</dbReference>
<dbReference type="PANTHER" id="PTHR13693">
    <property type="entry name" value="CLASS II AMINOTRANSFERASE/8-AMINO-7-OXONONANOATE SYNTHASE"/>
    <property type="match status" value="1"/>
</dbReference>
<dbReference type="SMART" id="SM00826">
    <property type="entry name" value="PKS_DH"/>
    <property type="match status" value="1"/>
</dbReference>
<feature type="region of interest" description="N-terminal hotdog fold" evidence="7">
    <location>
        <begin position="1"/>
        <end position="109"/>
    </location>
</feature>
<feature type="compositionally biased region" description="Low complexity" evidence="8">
    <location>
        <begin position="889"/>
        <end position="915"/>
    </location>
</feature>
<evidence type="ECO:0000256" key="3">
    <source>
        <dbReference type="ARBA" id="ARBA00022450"/>
    </source>
</evidence>
<dbReference type="CDD" id="cd06454">
    <property type="entry name" value="KBL_like"/>
    <property type="match status" value="1"/>
</dbReference>
<sequence length="1347" mass="142688">MTTLRQQITPADPVAGDHRISGVPVLPAAAQIDAMLVACDTGRPGWRWQLDRVTFLSPLTVRAPIDVETTVTDGGVCTVSSRTGAPGDPEGADQVTHSQAQVTGSPLPVPHYLDLARLRAGCDEELPLAALADWRRTTGIDYGPTYQVIRAAYRGPDRMVALMRAPESPQRSSFVPAPLLDGVFQCLGALDEGAAGACLPWYVGRLVARRRISGTVWALIERTDPDQRGDALVRGRATLCNQQGEVLLELDRIALKSPSSRANPVPPPRPVGWSAPSAAAPTAVRRAGSIRTPMWRAVQPTPEPPPADGTTLVVSRDPVDAAGRTVLRLAPDELSTERVADVLGGTAPGEVVYVAARDSRDGARVIDDLHRVFAMLRQLAARPPMPDLTVVTTVAHQVTGQERVEPFQTALWGLVRTLRVEYPRARVRLVDVDDGVPPAGFRHAEPELAWRNGSWYAPSLTAVSAGPDRVPNGGGRFLVIGGMGGIGLHVAEFLARQGCAHLTLVGRTVPDGGEARERLDRLAATCDLAVVRADVRELSEVLRGTPAFDGVFHAAGVLRDGLLRSLSPDRIDEVFAPKIAGVHALDEALPRDARPGFVVLFSSVAAVHGNLGQSSYATANAYLDGYAARRRAEGESWYSLNWGLWAVGMGEGVAAGASARGIPALTAADGIDLLQETLHLSPANYVLSAASIPKDDQMTVVVPASHLWEPLADILRNILHVKDVSPDDNLLDLGLDSMMAVEVTAALAKHGLDVDPMVLFDNPGLDALLRHLDSIPAGGTEPTAGPPASRQPSTPPVAASPAAALLAGTTSPGGTPRTPEPVPSPSVAAPRTQASSVVDWDRFRSVTTGTEPVSGGTAVPTPVPGSPARGGTPSAPRSAPVPPSPARPAPSSAPVARFAPATEAPAYPSGSGTSPSPAPHAPMRASTGDTLRSTGRIPRRTLPGRLHDLPDGSFVDRRIDALSAEDREIIARDDYFYEPVVEDAKGAWIRFDGRWFLNLASYSYLGLIGHDYIDAQAHRAVERYGTGAHGVRLLAGTLQLHRELELTIARFLGTEDAVVFSSGYIANVATVGALVGPDDVIIGDVYNHASILDGYRLSGANVVTYAHNDLADLERALRRTEGAGRLVVTDAVFSMDGDVADLPGIVELCERHDAMLMVDEAHSLGVLGATGRGIIEHFGLDPARVPVKMGTLSKTVPSAGGYVAGSSDLIFALKNNARGWMFSAAATPAQVAAAKAAFEVMTVASHLPDELRARTDRYRQKLHQLGFDTRVSTTPVVPIYCASAEQAQAMARLCQQDGLFVQPIVYPTVPKALPRLRTIVNLSHTDGDLDEAVAILEKAGRQVGLIG</sequence>
<evidence type="ECO:0000259" key="9">
    <source>
        <dbReference type="PROSITE" id="PS50075"/>
    </source>
</evidence>
<reference evidence="11 12" key="1">
    <citation type="submission" date="2016-06" db="EMBL/GenBank/DDBJ databases">
        <authorList>
            <person name="Kjaerup R.B."/>
            <person name="Dalgaard T.S."/>
            <person name="Juul-Madsen H.R."/>
        </authorList>
    </citation>
    <scope>NUCLEOTIDE SEQUENCE [LARGE SCALE GENOMIC DNA]</scope>
    <source>
        <strain evidence="11 12">DSM 43818</strain>
    </source>
</reference>
<dbReference type="Pfam" id="PF21089">
    <property type="entry name" value="PKS_DH_N"/>
    <property type="match status" value="1"/>
</dbReference>
<dbReference type="InterPro" id="IPR036291">
    <property type="entry name" value="NAD(P)-bd_dom_sf"/>
</dbReference>
<feature type="region of interest" description="C-terminal hotdog fold" evidence="7">
    <location>
        <begin position="123"/>
        <end position="264"/>
    </location>
</feature>
<feature type="active site" description="Proton donor; for dehydratase activity" evidence="7">
    <location>
        <position position="181"/>
    </location>
</feature>
<dbReference type="SMART" id="SM00822">
    <property type="entry name" value="PKS_KR"/>
    <property type="match status" value="1"/>
</dbReference>
<dbReference type="InterPro" id="IPR049552">
    <property type="entry name" value="PKS_DH_N"/>
</dbReference>
<dbReference type="Pfam" id="PF14765">
    <property type="entry name" value="PS-DH"/>
    <property type="match status" value="1"/>
</dbReference>
<dbReference type="InterPro" id="IPR009081">
    <property type="entry name" value="PP-bd_ACP"/>
</dbReference>
<comment type="catalytic activity">
    <reaction evidence="6">
        <text>6-carboxyhexanoyl-[ACP] + L-alanine + H(+) = (8S)-8-amino-7-oxononanoate + holo-[ACP] + CO2</text>
        <dbReference type="Rhea" id="RHEA:42288"/>
        <dbReference type="Rhea" id="RHEA-COMP:9685"/>
        <dbReference type="Rhea" id="RHEA-COMP:9955"/>
        <dbReference type="ChEBI" id="CHEBI:15378"/>
        <dbReference type="ChEBI" id="CHEBI:16526"/>
        <dbReference type="ChEBI" id="CHEBI:57972"/>
        <dbReference type="ChEBI" id="CHEBI:64479"/>
        <dbReference type="ChEBI" id="CHEBI:78846"/>
        <dbReference type="ChEBI" id="CHEBI:149468"/>
        <dbReference type="EC" id="2.3.1.47"/>
    </reaction>
</comment>
<keyword evidence="3" id="KW-0596">Phosphopantetheine</keyword>
<dbReference type="OrthoDB" id="9807157at2"/>
<keyword evidence="5" id="KW-0808">Transferase</keyword>
<dbReference type="GO" id="GO:0008710">
    <property type="term" value="F:8-amino-7-oxononanoate synthase activity"/>
    <property type="evidence" value="ECO:0007669"/>
    <property type="project" value="UniProtKB-EC"/>
</dbReference>
<evidence type="ECO:0000256" key="1">
    <source>
        <dbReference type="ARBA" id="ARBA00001933"/>
    </source>
</evidence>
<dbReference type="SUPFAM" id="SSF51735">
    <property type="entry name" value="NAD(P)-binding Rossmann-fold domains"/>
    <property type="match status" value="2"/>
</dbReference>
<dbReference type="GO" id="GO:0031177">
    <property type="term" value="F:phosphopantetheine binding"/>
    <property type="evidence" value="ECO:0007669"/>
    <property type="project" value="InterPro"/>
</dbReference>
<dbReference type="GO" id="GO:0030170">
    <property type="term" value="F:pyridoxal phosphate binding"/>
    <property type="evidence" value="ECO:0007669"/>
    <property type="project" value="InterPro"/>
</dbReference>
<feature type="compositionally biased region" description="Low complexity" evidence="8">
    <location>
        <begin position="796"/>
        <end position="817"/>
    </location>
</feature>
<feature type="compositionally biased region" description="Pro residues" evidence="8">
    <location>
        <begin position="879"/>
        <end position="888"/>
    </location>
</feature>
<evidence type="ECO:0000313" key="12">
    <source>
        <dbReference type="Proteomes" id="UP000199699"/>
    </source>
</evidence>
<dbReference type="Gene3D" id="3.40.640.10">
    <property type="entry name" value="Type I PLP-dependent aspartate aminotransferase-like (Major domain)"/>
    <property type="match status" value="1"/>
</dbReference>
<feature type="domain" description="Carrier" evidence="9">
    <location>
        <begin position="702"/>
        <end position="776"/>
    </location>
</feature>
<feature type="region of interest" description="Disordered" evidence="8">
    <location>
        <begin position="774"/>
        <end position="945"/>
    </location>
</feature>
<dbReference type="PROSITE" id="PS52019">
    <property type="entry name" value="PKS_MFAS_DH"/>
    <property type="match status" value="1"/>
</dbReference>
<dbReference type="Gene3D" id="3.10.129.110">
    <property type="entry name" value="Polyketide synthase dehydratase"/>
    <property type="match status" value="1"/>
</dbReference>
<dbReference type="PROSITE" id="PS50075">
    <property type="entry name" value="CARRIER"/>
    <property type="match status" value="1"/>
</dbReference>
<evidence type="ECO:0000259" key="10">
    <source>
        <dbReference type="PROSITE" id="PS52019"/>
    </source>
</evidence>
<name>A0A1C6RCY6_9ACTN</name>
<gene>
    <name evidence="11" type="ORF">GA0070616_0550</name>
</gene>
<dbReference type="SMART" id="SM01294">
    <property type="entry name" value="PKS_PP_betabranch"/>
    <property type="match status" value="1"/>
</dbReference>
<keyword evidence="12" id="KW-1185">Reference proteome</keyword>
<dbReference type="InterPro" id="IPR020807">
    <property type="entry name" value="PKS_DH"/>
</dbReference>
<evidence type="ECO:0000313" key="11">
    <source>
        <dbReference type="EMBL" id="SCL14820.1"/>
    </source>
</evidence>
<dbReference type="InterPro" id="IPR015424">
    <property type="entry name" value="PyrdxlP-dep_Trfase"/>
</dbReference>
<dbReference type="InterPro" id="IPR049900">
    <property type="entry name" value="PKS_mFAS_DH"/>
</dbReference>
<dbReference type="SMART" id="SM00823">
    <property type="entry name" value="PKS_PP"/>
    <property type="match status" value="1"/>
</dbReference>
<dbReference type="EC" id="2.3.1.47" evidence="2"/>
<dbReference type="STRING" id="145857.GA0070616_0550"/>
<evidence type="ECO:0000256" key="2">
    <source>
        <dbReference type="ARBA" id="ARBA00013187"/>
    </source>
</evidence>
<comment type="cofactor">
    <cofactor evidence="1">
        <name>pyridoxal 5'-phosphate</name>
        <dbReference type="ChEBI" id="CHEBI:597326"/>
    </cofactor>
</comment>
<keyword evidence="4" id="KW-0597">Phosphoprotein</keyword>
<dbReference type="PROSITE" id="PS00012">
    <property type="entry name" value="PHOSPHOPANTETHEINE"/>
    <property type="match status" value="1"/>
</dbReference>
<dbReference type="InterPro" id="IPR036736">
    <property type="entry name" value="ACP-like_sf"/>
</dbReference>
<dbReference type="InterPro" id="IPR015422">
    <property type="entry name" value="PyrdxlP-dep_Trfase_small"/>
</dbReference>
<dbReference type="InterPro" id="IPR004839">
    <property type="entry name" value="Aminotransferase_I/II_large"/>
</dbReference>
<feature type="domain" description="PKS/mFAS DH" evidence="10">
    <location>
        <begin position="1"/>
        <end position="264"/>
    </location>
</feature>
<dbReference type="InterPro" id="IPR020806">
    <property type="entry name" value="PKS_PP-bd"/>
</dbReference>
<dbReference type="InterPro" id="IPR050087">
    <property type="entry name" value="AON_synthase_class-II"/>
</dbReference>
<dbReference type="Proteomes" id="UP000199699">
    <property type="component" value="Unassembled WGS sequence"/>
</dbReference>